<dbReference type="RefSeq" id="WP_246763169.1">
    <property type="nucleotide sequence ID" value="NZ_CP071608.1"/>
</dbReference>
<keyword evidence="2" id="KW-1185">Reference proteome</keyword>
<evidence type="ECO:0000313" key="2">
    <source>
        <dbReference type="Proteomes" id="UP001549077"/>
    </source>
</evidence>
<proteinExistence type="predicted"/>
<gene>
    <name evidence="1" type="ORF">ABID08_006660</name>
</gene>
<reference evidence="1 2" key="1">
    <citation type="submission" date="2024-06" db="EMBL/GenBank/DDBJ databases">
        <title>Genomic Encyclopedia of Type Strains, Phase IV (KMG-IV): sequencing the most valuable type-strain genomes for metagenomic binning, comparative biology and taxonomic classification.</title>
        <authorList>
            <person name="Goeker M."/>
        </authorList>
    </citation>
    <scope>NUCLEOTIDE SEQUENCE [LARGE SCALE GENOMIC DNA]</scope>
    <source>
        <strain evidence="1 2">DSM 29288</strain>
    </source>
</reference>
<dbReference type="GeneID" id="91152355"/>
<dbReference type="EMBL" id="JBEPMY010000050">
    <property type="protein sequence ID" value="MET3759275.1"/>
    <property type="molecule type" value="Genomic_DNA"/>
</dbReference>
<protein>
    <submittedName>
        <fullName evidence="1">SAM-dependent methyltransferase</fullName>
    </submittedName>
</protein>
<dbReference type="GO" id="GO:0032259">
    <property type="term" value="P:methylation"/>
    <property type="evidence" value="ECO:0007669"/>
    <property type="project" value="UniProtKB-KW"/>
</dbReference>
<dbReference type="Proteomes" id="UP001549077">
    <property type="component" value="Unassembled WGS sequence"/>
</dbReference>
<accession>A0ABV2MS32</accession>
<dbReference type="Gene3D" id="3.40.50.150">
    <property type="entry name" value="Vaccinia Virus protein VP39"/>
    <property type="match status" value="1"/>
</dbReference>
<organism evidence="1 2">
    <name type="scientific">Rhizobium binae</name>
    <dbReference type="NCBI Taxonomy" id="1138190"/>
    <lineage>
        <taxon>Bacteria</taxon>
        <taxon>Pseudomonadati</taxon>
        <taxon>Pseudomonadota</taxon>
        <taxon>Alphaproteobacteria</taxon>
        <taxon>Hyphomicrobiales</taxon>
        <taxon>Rhizobiaceae</taxon>
        <taxon>Rhizobium/Agrobacterium group</taxon>
        <taxon>Rhizobium</taxon>
    </lineage>
</organism>
<dbReference type="GO" id="GO:0008168">
    <property type="term" value="F:methyltransferase activity"/>
    <property type="evidence" value="ECO:0007669"/>
    <property type="project" value="UniProtKB-KW"/>
</dbReference>
<name>A0ABV2MS32_9HYPH</name>
<keyword evidence="1" id="KW-0489">Methyltransferase</keyword>
<dbReference type="InterPro" id="IPR029063">
    <property type="entry name" value="SAM-dependent_MTases_sf"/>
</dbReference>
<sequence>MNEKMDLASEMSSSINGVKHDFSAAYNQRWPHAYFRAHLSLDYVIPDRAKPVFERILAEYRRVRNRTNLKIIDIGCSYGINAALLRTNLSLDDLYAAYLEPCGPLSRLDLMEHLAFFRNRGLRYDTQFVGLDTSLRAVRYALDVGLLQVGISADLEDRELTIRESCDIAGADIIISTGCVGYVTARTFARVYKATAASRPWVVSFAMRPFSYDDIAAALQDFGLETRHVEQFRQRQRRFSTPAEQQEIATAMIKRGIEDHVERTTGYIYASCYVSSLLDEELELSSMGSQLIPPPGHLA</sequence>
<comment type="caution">
    <text evidence="1">The sequence shown here is derived from an EMBL/GenBank/DDBJ whole genome shotgun (WGS) entry which is preliminary data.</text>
</comment>
<dbReference type="SUPFAM" id="SSF53335">
    <property type="entry name" value="S-adenosyl-L-methionine-dependent methyltransferases"/>
    <property type="match status" value="1"/>
</dbReference>
<evidence type="ECO:0000313" key="1">
    <source>
        <dbReference type="EMBL" id="MET3759275.1"/>
    </source>
</evidence>
<keyword evidence="1" id="KW-0808">Transferase</keyword>